<dbReference type="SUPFAM" id="SSF52402">
    <property type="entry name" value="Adenine nucleotide alpha hydrolases-like"/>
    <property type="match status" value="2"/>
</dbReference>
<dbReference type="EMBL" id="WHPN01000301">
    <property type="protein sequence ID" value="KAF4407698.1"/>
    <property type="molecule type" value="Genomic_DNA"/>
</dbReference>
<dbReference type="Gene3D" id="3.40.50.620">
    <property type="entry name" value="HUPs"/>
    <property type="match status" value="2"/>
</dbReference>
<accession>A0ABQ7FIC2</accession>
<sequence length="286" mass="30684">MEPVVTAGLDGSAESHTAAHWAAVEAVRRGASLRLLHAWVLYAADGSGSPAEKERNYWAERIVEDAKNEIRQRHPDLPVTAHVTAEDPERALLRTGEESELLVLGSRGLDAVESFFLGDTALHVMARTVNPVVLVRAGERPEEPPPGAPEPRVVVGLDLRGPDDAVLRFAFEEAARRALPLYAVHGRSLHYSAPAGVAPQAREEVGNAVTEDLRTLLLPWTRKYPGVTVEAGARLISPAKAVIQASRGADLLVLGRHRHRIAPRIGAVAHAAVHHAPCPVAVVPVA</sequence>
<dbReference type="RefSeq" id="WP_098754657.1">
    <property type="nucleotide sequence ID" value="NZ_WHPN01000301.1"/>
</dbReference>
<dbReference type="PANTHER" id="PTHR46268">
    <property type="entry name" value="STRESS RESPONSE PROTEIN NHAX"/>
    <property type="match status" value="1"/>
</dbReference>
<protein>
    <submittedName>
        <fullName evidence="3">Universal stress protein</fullName>
    </submittedName>
</protein>
<gene>
    <name evidence="3" type="ORF">GCU69_17995</name>
</gene>
<comment type="similarity">
    <text evidence="1">Belongs to the universal stress protein A family.</text>
</comment>
<evidence type="ECO:0000259" key="2">
    <source>
        <dbReference type="Pfam" id="PF00582"/>
    </source>
</evidence>
<dbReference type="PRINTS" id="PR01438">
    <property type="entry name" value="UNVRSLSTRESS"/>
</dbReference>
<proteinExistence type="inferred from homology"/>
<name>A0ABQ7FIC2_9ACTN</name>
<dbReference type="Pfam" id="PF00582">
    <property type="entry name" value="Usp"/>
    <property type="match status" value="2"/>
</dbReference>
<evidence type="ECO:0000313" key="3">
    <source>
        <dbReference type="EMBL" id="KAF4407698.1"/>
    </source>
</evidence>
<feature type="domain" description="UspA" evidence="2">
    <location>
        <begin position="152"/>
        <end position="284"/>
    </location>
</feature>
<organism evidence="3 4">
    <name type="scientific">Streptomyces lycii</name>
    <dbReference type="NCBI Taxonomy" id="2654337"/>
    <lineage>
        <taxon>Bacteria</taxon>
        <taxon>Bacillati</taxon>
        <taxon>Actinomycetota</taxon>
        <taxon>Actinomycetes</taxon>
        <taxon>Kitasatosporales</taxon>
        <taxon>Streptomycetaceae</taxon>
        <taxon>Streptomyces</taxon>
    </lineage>
</organism>
<feature type="domain" description="UspA" evidence="2">
    <location>
        <begin position="6"/>
        <end position="136"/>
    </location>
</feature>
<comment type="caution">
    <text evidence="3">The sequence shown here is derived from an EMBL/GenBank/DDBJ whole genome shotgun (WGS) entry which is preliminary data.</text>
</comment>
<reference evidence="3 4" key="1">
    <citation type="submission" date="2019-10" db="EMBL/GenBank/DDBJ databases">
        <title>Streptomyces tenebrisbrunneis sp.nov., an endogenous actinomycete isolated from of Lycium ruthenicum.</title>
        <authorList>
            <person name="Ma L."/>
        </authorList>
    </citation>
    <scope>NUCLEOTIDE SEQUENCE [LARGE SCALE GENOMIC DNA]</scope>
    <source>
        <strain evidence="3 4">TRM 66187</strain>
    </source>
</reference>
<dbReference type="InterPro" id="IPR014729">
    <property type="entry name" value="Rossmann-like_a/b/a_fold"/>
</dbReference>
<dbReference type="InterPro" id="IPR006016">
    <property type="entry name" value="UspA"/>
</dbReference>
<keyword evidence="4" id="KW-1185">Reference proteome</keyword>
<dbReference type="InterPro" id="IPR006015">
    <property type="entry name" value="Universal_stress_UspA"/>
</dbReference>
<dbReference type="Proteomes" id="UP000621266">
    <property type="component" value="Unassembled WGS sequence"/>
</dbReference>
<dbReference type="PANTHER" id="PTHR46268:SF6">
    <property type="entry name" value="UNIVERSAL STRESS PROTEIN UP12"/>
    <property type="match status" value="1"/>
</dbReference>
<evidence type="ECO:0000256" key="1">
    <source>
        <dbReference type="ARBA" id="ARBA00008791"/>
    </source>
</evidence>
<evidence type="ECO:0000313" key="4">
    <source>
        <dbReference type="Proteomes" id="UP000621266"/>
    </source>
</evidence>